<dbReference type="EMBL" id="JAPDDS010000003">
    <property type="protein sequence ID" value="MCW1884656.1"/>
    <property type="molecule type" value="Genomic_DNA"/>
</dbReference>
<dbReference type="Proteomes" id="UP001207930">
    <property type="component" value="Unassembled WGS sequence"/>
</dbReference>
<keyword evidence="1" id="KW-0812">Transmembrane</keyword>
<evidence type="ECO:0000256" key="1">
    <source>
        <dbReference type="SAM" id="Phobius"/>
    </source>
</evidence>
<comment type="caution">
    <text evidence="2">The sequence shown here is derived from an EMBL/GenBank/DDBJ whole genome shotgun (WGS) entry which is preliminary data.</text>
</comment>
<feature type="transmembrane region" description="Helical" evidence="1">
    <location>
        <begin position="121"/>
        <end position="138"/>
    </location>
</feature>
<gene>
    <name evidence="2" type="ORF">OKA04_07930</name>
</gene>
<feature type="transmembrane region" description="Helical" evidence="1">
    <location>
        <begin position="158"/>
        <end position="174"/>
    </location>
</feature>
<evidence type="ECO:0000313" key="3">
    <source>
        <dbReference type="Proteomes" id="UP001207930"/>
    </source>
</evidence>
<sequence length="184" mass="20967">MDSLLLKIRWRPEIGDPSPMGWFTVASYALAAFLAWRAWHRSRDRLWIGVTVLMAFLCVNKQFDLQSLVTDVGREIARFFDQYENRRTFQKIFILAVLAVAGILGPLFAWKYRAVLAGHKLLATGLAFLLIFIFVRAISFHHMDAFLKTSRACGVKMNWVLELGGIALVALAAWKERTAHRLTA</sequence>
<accession>A0ABT3FM58</accession>
<reference evidence="2 3" key="1">
    <citation type="submission" date="2022-10" db="EMBL/GenBank/DDBJ databases">
        <title>Luteolibacter flavescens strain MCCC 1K03193, whole genome shotgun sequencing project.</title>
        <authorList>
            <person name="Zhao G."/>
            <person name="Shen L."/>
        </authorList>
    </citation>
    <scope>NUCLEOTIDE SEQUENCE [LARGE SCALE GENOMIC DNA]</scope>
    <source>
        <strain evidence="2 3">MCCC 1K03193</strain>
    </source>
</reference>
<dbReference type="RefSeq" id="WP_264500612.1">
    <property type="nucleotide sequence ID" value="NZ_JAPDDS010000003.1"/>
</dbReference>
<evidence type="ECO:0008006" key="4">
    <source>
        <dbReference type="Google" id="ProtNLM"/>
    </source>
</evidence>
<name>A0ABT3FM58_9BACT</name>
<feature type="transmembrane region" description="Helical" evidence="1">
    <location>
        <begin position="92"/>
        <end position="109"/>
    </location>
</feature>
<proteinExistence type="predicted"/>
<keyword evidence="1" id="KW-1133">Transmembrane helix</keyword>
<organism evidence="2 3">
    <name type="scientific">Luteolibacter flavescens</name>
    <dbReference type="NCBI Taxonomy" id="1859460"/>
    <lineage>
        <taxon>Bacteria</taxon>
        <taxon>Pseudomonadati</taxon>
        <taxon>Verrucomicrobiota</taxon>
        <taxon>Verrucomicrobiia</taxon>
        <taxon>Verrucomicrobiales</taxon>
        <taxon>Verrucomicrobiaceae</taxon>
        <taxon>Luteolibacter</taxon>
    </lineage>
</organism>
<feature type="transmembrane region" description="Helical" evidence="1">
    <location>
        <begin position="20"/>
        <end position="39"/>
    </location>
</feature>
<keyword evidence="1" id="KW-0472">Membrane</keyword>
<protein>
    <recommendedName>
        <fullName evidence="4">Isopropylmalate isomerase</fullName>
    </recommendedName>
</protein>
<evidence type="ECO:0000313" key="2">
    <source>
        <dbReference type="EMBL" id="MCW1884656.1"/>
    </source>
</evidence>
<keyword evidence="3" id="KW-1185">Reference proteome</keyword>